<comment type="catalytic activity">
    <reaction evidence="1">
        <text>RNA(n) + a ribonucleoside 5'-triphosphate = RNA(n+1) + diphosphate</text>
        <dbReference type="Rhea" id="RHEA:21248"/>
        <dbReference type="Rhea" id="RHEA-COMP:14527"/>
        <dbReference type="Rhea" id="RHEA-COMP:17342"/>
        <dbReference type="ChEBI" id="CHEBI:33019"/>
        <dbReference type="ChEBI" id="CHEBI:61557"/>
        <dbReference type="ChEBI" id="CHEBI:140395"/>
        <dbReference type="EC" id="2.7.7.48"/>
    </reaction>
</comment>
<dbReference type="GO" id="GO:0030422">
    <property type="term" value="P:siRNA processing"/>
    <property type="evidence" value="ECO:0007669"/>
    <property type="project" value="TreeGrafter"/>
</dbReference>
<dbReference type="AlphaFoldDB" id="A0A2N0PUY4"/>
<evidence type="ECO:0000256" key="1">
    <source>
        <dbReference type="RuleBase" id="RU363098"/>
    </source>
</evidence>
<protein>
    <recommendedName>
        <fullName evidence="1">RNA-dependent RNA polymerase</fullName>
        <ecNumber evidence="1">2.7.7.48</ecNumber>
    </recommendedName>
</protein>
<dbReference type="PANTHER" id="PTHR23079">
    <property type="entry name" value="RNA-DEPENDENT RNA POLYMERASE"/>
    <property type="match status" value="1"/>
</dbReference>
<dbReference type="EMBL" id="LLXJ01000371">
    <property type="protein sequence ID" value="PKC10576.1"/>
    <property type="molecule type" value="Genomic_DNA"/>
</dbReference>
<dbReference type="VEuPathDB" id="FungiDB:FUN_012049"/>
<evidence type="ECO:0000313" key="4">
    <source>
        <dbReference type="Proteomes" id="UP000232722"/>
    </source>
</evidence>
<dbReference type="GO" id="GO:0003968">
    <property type="term" value="F:RNA-directed RNA polymerase activity"/>
    <property type="evidence" value="ECO:0007669"/>
    <property type="project" value="UniProtKB-KW"/>
</dbReference>
<dbReference type="VEuPathDB" id="FungiDB:FUN_012181"/>
<evidence type="ECO:0000259" key="2">
    <source>
        <dbReference type="Pfam" id="PF05183"/>
    </source>
</evidence>
<dbReference type="VEuPathDB" id="FungiDB:RhiirFUN_016421"/>
<dbReference type="VEuPathDB" id="FungiDB:RhiirFUN_016422"/>
<comment type="caution">
    <text evidence="3">The sequence shown here is derived from an EMBL/GenBank/DDBJ whole genome shotgun (WGS) entry which is preliminary data.</text>
</comment>
<dbReference type="VEuPathDB" id="FungiDB:RhiirA1_536225"/>
<dbReference type="Pfam" id="PF05183">
    <property type="entry name" value="RdRP"/>
    <property type="match status" value="1"/>
</dbReference>
<dbReference type="Proteomes" id="UP000232722">
    <property type="component" value="Unassembled WGS sequence"/>
</dbReference>
<keyword evidence="1" id="KW-0808">Transferase</keyword>
<sequence length="453" mass="52712">MKKNARISSPNSCDSGIKPPRKWKNFAEIGFKVSNIQTEATVDGIKGFFATHGSVYRVPEKLMTLKILNVQLELLISYSSTPVPAYPFWNKSLRFHGRVLQVDYQKYIRSSDTFYSYPAESLELGDYLLPAEINFKDIINDIYSELYVSQQRSRGSITIENKYSAKCWVLHNISCQKSKDKFNWCIDDFWKRITKDDKMPHFHKNNEQPGKWLVFRITFDLDQIGGLNRFKKLIEKAGEYNLAPRTSSITINYYMVECNISFNYLNEYNLCEEFFSLLSQQPTGNLKYKLVNESTYIPYYCGMVRKVIVTPTTSYILIPTMETSHRVIRHFHDIIEIPDMIVRNGFTFSDGSTNVKDNQVQVRPSQHKFESHYNVLEVIRGSTFISTYLNHQAITLLSALGIPDEVFIELKDLRVRKLDKMLESEHTALDILQGMSMNMEFQSHLLNLSKRDF</sequence>
<organism evidence="3 4">
    <name type="scientific">Rhizophagus irregularis</name>
    <dbReference type="NCBI Taxonomy" id="588596"/>
    <lineage>
        <taxon>Eukaryota</taxon>
        <taxon>Fungi</taxon>
        <taxon>Fungi incertae sedis</taxon>
        <taxon>Mucoromycota</taxon>
        <taxon>Glomeromycotina</taxon>
        <taxon>Glomeromycetes</taxon>
        <taxon>Glomerales</taxon>
        <taxon>Glomeraceae</taxon>
        <taxon>Rhizophagus</taxon>
    </lineage>
</organism>
<name>A0A2N0PUY4_9GLOM</name>
<dbReference type="InterPro" id="IPR057596">
    <property type="entry name" value="RDRP_core"/>
</dbReference>
<reference evidence="3 4" key="1">
    <citation type="submission" date="2016-04" db="EMBL/GenBank/DDBJ databases">
        <title>Genome analyses suggest a sexual origin of heterokaryosis in a supposedly ancient asexual fungus.</title>
        <authorList>
            <person name="Ropars J."/>
            <person name="Sedzielewska K."/>
            <person name="Noel J."/>
            <person name="Charron P."/>
            <person name="Farinelli L."/>
            <person name="Marton T."/>
            <person name="Kruger M."/>
            <person name="Pelin A."/>
            <person name="Brachmann A."/>
            <person name="Corradi N."/>
        </authorList>
    </citation>
    <scope>NUCLEOTIDE SEQUENCE [LARGE SCALE GENOMIC DNA]</scope>
    <source>
        <strain evidence="3 4">A5</strain>
    </source>
</reference>
<reference evidence="3 4" key="2">
    <citation type="submission" date="2017-09" db="EMBL/GenBank/DDBJ databases">
        <title>Extensive intraspecific genome diversity in a model arbuscular mycorrhizal fungus.</title>
        <authorList>
            <person name="Chen E.C."/>
            <person name="Morin E."/>
            <person name="Beaudet D."/>
            <person name="Noel J."/>
            <person name="Ndikumana S."/>
            <person name="Charron P."/>
            <person name="St-Onge C."/>
            <person name="Giorgi J."/>
            <person name="Grigoriev I.V."/>
            <person name="Roux C."/>
            <person name="Martin F.M."/>
            <person name="Corradi N."/>
        </authorList>
    </citation>
    <scope>NUCLEOTIDE SEQUENCE [LARGE SCALE GENOMIC DNA]</scope>
    <source>
        <strain evidence="3 4">A5</strain>
    </source>
</reference>
<feature type="domain" description="RDRP core" evidence="2">
    <location>
        <begin position="357"/>
        <end position="450"/>
    </location>
</feature>
<accession>A0A2N0PUY4</accession>
<keyword evidence="1" id="KW-0694">RNA-binding</keyword>
<dbReference type="GO" id="GO:0003723">
    <property type="term" value="F:RNA binding"/>
    <property type="evidence" value="ECO:0007669"/>
    <property type="project" value="UniProtKB-KW"/>
</dbReference>
<keyword evidence="1" id="KW-0696">RNA-directed RNA polymerase</keyword>
<gene>
    <name evidence="3" type="ORF">RhiirA5_414179</name>
</gene>
<dbReference type="InterPro" id="IPR007855">
    <property type="entry name" value="RDRP"/>
</dbReference>
<proteinExistence type="inferred from homology"/>
<dbReference type="PANTHER" id="PTHR23079:SF55">
    <property type="entry name" value="RNA-DIRECTED RNA POLYMERASE"/>
    <property type="match status" value="1"/>
</dbReference>
<keyword evidence="1" id="KW-0548">Nucleotidyltransferase</keyword>
<evidence type="ECO:0000313" key="3">
    <source>
        <dbReference type="EMBL" id="PKC10576.1"/>
    </source>
</evidence>
<comment type="similarity">
    <text evidence="1">Belongs to the RdRP family.</text>
</comment>
<dbReference type="GO" id="GO:0031380">
    <property type="term" value="C:nuclear RNA-directed RNA polymerase complex"/>
    <property type="evidence" value="ECO:0007669"/>
    <property type="project" value="TreeGrafter"/>
</dbReference>
<dbReference type="EC" id="2.7.7.48" evidence="1"/>